<dbReference type="PANTHER" id="PTHR36122">
    <property type="entry name" value="NICOTINAMIDE RIBOSIDE TRANSPORTER PNUC"/>
    <property type="match status" value="1"/>
</dbReference>
<name>E1SQ07_FERBD</name>
<evidence type="ECO:0000313" key="12">
    <source>
        <dbReference type="Proteomes" id="UP000006683"/>
    </source>
</evidence>
<dbReference type="HOGENOM" id="CLU_076589_2_0_6"/>
<feature type="transmembrane region" description="Helical" evidence="10">
    <location>
        <begin position="67"/>
        <end position="84"/>
    </location>
</feature>
<evidence type="ECO:0000256" key="9">
    <source>
        <dbReference type="ARBA" id="ARBA00023136"/>
    </source>
</evidence>
<dbReference type="RefSeq" id="WP_013345108.1">
    <property type="nucleotide sequence ID" value="NC_014541.1"/>
</dbReference>
<evidence type="ECO:0000256" key="7">
    <source>
        <dbReference type="ARBA" id="ARBA00022692"/>
    </source>
</evidence>
<evidence type="ECO:0000313" key="11">
    <source>
        <dbReference type="EMBL" id="ADN75802.1"/>
    </source>
</evidence>
<dbReference type="STRING" id="550540.Fbal_1598"/>
<dbReference type="EMBL" id="CP002209">
    <property type="protein sequence ID" value="ADN75802.1"/>
    <property type="molecule type" value="Genomic_DNA"/>
</dbReference>
<dbReference type="NCBIfam" id="TIGR01528">
    <property type="entry name" value="NMN_trans_PnuC"/>
    <property type="match status" value="1"/>
</dbReference>
<accession>E1SQ07</accession>
<dbReference type="PANTHER" id="PTHR36122:SF2">
    <property type="entry name" value="NICOTINAMIDE RIBOSIDE TRANSPORTER PNUC"/>
    <property type="match status" value="1"/>
</dbReference>
<dbReference type="eggNOG" id="COG3201">
    <property type="taxonomic scope" value="Bacteria"/>
</dbReference>
<keyword evidence="7 10" id="KW-0812">Transmembrane</keyword>
<dbReference type="GO" id="GO:0034257">
    <property type="term" value="F:nicotinamide riboside transmembrane transporter activity"/>
    <property type="evidence" value="ECO:0007669"/>
    <property type="project" value="InterPro"/>
</dbReference>
<protein>
    <recommendedName>
        <fullName evidence="4">Nicotinamide riboside transporter PnuC</fullName>
    </recommendedName>
</protein>
<keyword evidence="5" id="KW-0813">Transport</keyword>
<keyword evidence="8 10" id="KW-1133">Transmembrane helix</keyword>
<feature type="transmembrane region" description="Helical" evidence="10">
    <location>
        <begin position="96"/>
        <end position="118"/>
    </location>
</feature>
<comment type="function">
    <text evidence="1">Required for nicotinamide riboside transport across the inner membrane.</text>
</comment>
<keyword evidence="12" id="KW-1185">Reference proteome</keyword>
<keyword evidence="6" id="KW-1003">Cell membrane</keyword>
<feature type="transmembrane region" description="Helical" evidence="10">
    <location>
        <begin position="15"/>
        <end position="35"/>
    </location>
</feature>
<evidence type="ECO:0000256" key="5">
    <source>
        <dbReference type="ARBA" id="ARBA00022448"/>
    </source>
</evidence>
<evidence type="ECO:0000256" key="4">
    <source>
        <dbReference type="ARBA" id="ARBA00017522"/>
    </source>
</evidence>
<dbReference type="AlphaFoldDB" id="E1SQ07"/>
<sequence>MTTVSDWLQQAASEAHALSGWEAVAVLLAIAYLLLAMRRSLWCWPAAAASTLIYTVLFWKVALLMESVLNVYYLAMAAYGYWQWRFGGQRGDGLPLVRWSASTHLAVILATGMVALGVGYLMDNHTHADMAYLDAMTTCFAVVTTVMVARKVVENWLYWVVIDFASIYLYLAKGFYLTAALFVFYVGMATVAYFQWRSQYQRESTPDLGLQGA</sequence>
<evidence type="ECO:0000256" key="8">
    <source>
        <dbReference type="ARBA" id="ARBA00022989"/>
    </source>
</evidence>
<dbReference type="GeneID" id="67181808"/>
<keyword evidence="9 10" id="KW-0472">Membrane</keyword>
<dbReference type="KEGG" id="fbl:Fbal_1598"/>
<comment type="similarity">
    <text evidence="3">Belongs to the nicotinamide ribonucleoside (NR) uptake permease (TC 4.B.1) family.</text>
</comment>
<evidence type="ECO:0000256" key="2">
    <source>
        <dbReference type="ARBA" id="ARBA00004651"/>
    </source>
</evidence>
<dbReference type="Pfam" id="PF04973">
    <property type="entry name" value="NMN_transporter"/>
    <property type="match status" value="1"/>
</dbReference>
<proteinExistence type="inferred from homology"/>
<feature type="transmembrane region" description="Helical" evidence="10">
    <location>
        <begin position="130"/>
        <end position="149"/>
    </location>
</feature>
<evidence type="ECO:0000256" key="1">
    <source>
        <dbReference type="ARBA" id="ARBA00002672"/>
    </source>
</evidence>
<gene>
    <name evidence="11" type="ordered locus">Fbal_1598</name>
</gene>
<organism evidence="11 12">
    <name type="scientific">Ferrimonas balearica (strain DSM 9799 / CCM 4581 / KCTC 23876 / PAT)</name>
    <dbReference type="NCBI Taxonomy" id="550540"/>
    <lineage>
        <taxon>Bacteria</taxon>
        <taxon>Pseudomonadati</taxon>
        <taxon>Pseudomonadota</taxon>
        <taxon>Gammaproteobacteria</taxon>
        <taxon>Alteromonadales</taxon>
        <taxon>Ferrimonadaceae</taxon>
        <taxon>Ferrimonas</taxon>
    </lineage>
</organism>
<dbReference type="Proteomes" id="UP000006683">
    <property type="component" value="Chromosome"/>
</dbReference>
<evidence type="ECO:0000256" key="6">
    <source>
        <dbReference type="ARBA" id="ARBA00022475"/>
    </source>
</evidence>
<evidence type="ECO:0000256" key="10">
    <source>
        <dbReference type="SAM" id="Phobius"/>
    </source>
</evidence>
<evidence type="ECO:0000256" key="3">
    <source>
        <dbReference type="ARBA" id="ARBA00006669"/>
    </source>
</evidence>
<dbReference type="GO" id="GO:0005886">
    <property type="term" value="C:plasma membrane"/>
    <property type="evidence" value="ECO:0007669"/>
    <property type="project" value="UniProtKB-SubCell"/>
</dbReference>
<reference evidence="11 12" key="1">
    <citation type="journal article" date="2010" name="Stand. Genomic Sci.">
        <title>Complete genome sequence of Ferrimonas balearica type strain (PAT).</title>
        <authorList>
            <person name="Nolan M."/>
            <person name="Sikorski J."/>
            <person name="Davenport K."/>
            <person name="Lucas S."/>
            <person name="Glavina Del Rio T."/>
            <person name="Tice H."/>
            <person name="Cheng J."/>
            <person name="Goodwin L."/>
            <person name="Pitluck S."/>
            <person name="Liolios K."/>
            <person name="Ivanova N."/>
            <person name="Mavromatis K."/>
            <person name="Ovchinnikova G."/>
            <person name="Pati A."/>
            <person name="Chen A."/>
            <person name="Palaniappan K."/>
            <person name="Land M."/>
            <person name="Hauser L."/>
            <person name="Chang Y."/>
            <person name="Jeffries C."/>
            <person name="Tapia R."/>
            <person name="Brettin T."/>
            <person name="Detter J."/>
            <person name="Han C."/>
            <person name="Yasawong M."/>
            <person name="Rohde M."/>
            <person name="Tindall B."/>
            <person name="Goker M."/>
            <person name="Woyke T."/>
            <person name="Bristow J."/>
            <person name="Eisen J."/>
            <person name="Markowitz V."/>
            <person name="Hugenholtz P."/>
            <person name="Kyrpides N."/>
            <person name="Klenk H."/>
            <person name="Lapidus A."/>
        </authorList>
    </citation>
    <scope>NUCLEOTIDE SEQUENCE [LARGE SCALE GENOMIC DNA]</scope>
    <source>
        <strain evidence="12">DSM 9799 / CCM 4581 / KCTC 23876 / PAT</strain>
    </source>
</reference>
<dbReference type="InterPro" id="IPR006419">
    <property type="entry name" value="NMN_transpt_PnuC"/>
</dbReference>
<comment type="subcellular location">
    <subcellularLocation>
        <location evidence="2">Cell membrane</location>
        <topology evidence="2">Multi-pass membrane protein</topology>
    </subcellularLocation>
</comment>